<dbReference type="Gene3D" id="2.160.10.10">
    <property type="entry name" value="Hexapeptide repeat proteins"/>
    <property type="match status" value="1"/>
</dbReference>
<dbReference type="InterPro" id="IPR018357">
    <property type="entry name" value="Hexapep_transf_CS"/>
</dbReference>
<comment type="caution">
    <text evidence="5">The sequence shown here is derived from an EMBL/GenBank/DDBJ whole genome shotgun (WGS) entry which is preliminary data.</text>
</comment>
<accession>A0ABS3JCQ0</accession>
<protein>
    <submittedName>
        <fullName evidence="5">Colanic acid biosynthesis acetyltransferase</fullName>
    </submittedName>
</protein>
<keyword evidence="4" id="KW-0012">Acyltransferase</keyword>
<dbReference type="PANTHER" id="PTHR23416:SF23">
    <property type="entry name" value="ACETYLTRANSFERASE C18B11.09C-RELATED"/>
    <property type="match status" value="1"/>
</dbReference>
<evidence type="ECO:0000256" key="2">
    <source>
        <dbReference type="ARBA" id="ARBA00022679"/>
    </source>
</evidence>
<reference evidence="5 6" key="1">
    <citation type="submission" date="2021-03" db="EMBL/GenBank/DDBJ databases">
        <title>Fibrella sp. HMF5405 genome sequencing and assembly.</title>
        <authorList>
            <person name="Kang H."/>
            <person name="Kim H."/>
            <person name="Bae S."/>
            <person name="Joh K."/>
        </authorList>
    </citation>
    <scope>NUCLEOTIDE SEQUENCE [LARGE SCALE GENOMIC DNA]</scope>
    <source>
        <strain evidence="5 6">HMF5405</strain>
    </source>
</reference>
<dbReference type="EMBL" id="JAFMYW010000001">
    <property type="protein sequence ID" value="MBO0947779.1"/>
    <property type="molecule type" value="Genomic_DNA"/>
</dbReference>
<evidence type="ECO:0000313" key="6">
    <source>
        <dbReference type="Proteomes" id="UP000664628"/>
    </source>
</evidence>
<dbReference type="CDD" id="cd05825">
    <property type="entry name" value="LbH_wcaF_like"/>
    <property type="match status" value="1"/>
</dbReference>
<dbReference type="Proteomes" id="UP000664628">
    <property type="component" value="Unassembled WGS sequence"/>
</dbReference>
<dbReference type="InterPro" id="IPR011004">
    <property type="entry name" value="Trimer_LpxA-like_sf"/>
</dbReference>
<comment type="similarity">
    <text evidence="1">Belongs to the transferase hexapeptide repeat family.</text>
</comment>
<evidence type="ECO:0000256" key="4">
    <source>
        <dbReference type="ARBA" id="ARBA00023315"/>
    </source>
</evidence>
<dbReference type="InterPro" id="IPR001451">
    <property type="entry name" value="Hexapep"/>
</dbReference>
<gene>
    <name evidence="5" type="ORF">J2I46_04250</name>
</gene>
<evidence type="ECO:0000313" key="5">
    <source>
        <dbReference type="EMBL" id="MBO0947779.1"/>
    </source>
</evidence>
<dbReference type="RefSeq" id="WP_207327680.1">
    <property type="nucleotide sequence ID" value="NZ_JAFMYW010000001.1"/>
</dbReference>
<name>A0ABS3JCQ0_9BACT</name>
<dbReference type="Pfam" id="PF00132">
    <property type="entry name" value="Hexapep"/>
    <property type="match status" value="1"/>
</dbReference>
<organism evidence="5 6">
    <name type="scientific">Fibrella forsythiae</name>
    <dbReference type="NCBI Taxonomy" id="2817061"/>
    <lineage>
        <taxon>Bacteria</taxon>
        <taxon>Pseudomonadati</taxon>
        <taxon>Bacteroidota</taxon>
        <taxon>Cytophagia</taxon>
        <taxon>Cytophagales</taxon>
        <taxon>Spirosomataceae</taxon>
        <taxon>Fibrella</taxon>
    </lineage>
</organism>
<dbReference type="PANTHER" id="PTHR23416">
    <property type="entry name" value="SIALIC ACID SYNTHASE-RELATED"/>
    <property type="match status" value="1"/>
</dbReference>
<dbReference type="SUPFAM" id="SSF51161">
    <property type="entry name" value="Trimeric LpxA-like enzymes"/>
    <property type="match status" value="1"/>
</dbReference>
<evidence type="ECO:0000256" key="1">
    <source>
        <dbReference type="ARBA" id="ARBA00007274"/>
    </source>
</evidence>
<evidence type="ECO:0000256" key="3">
    <source>
        <dbReference type="ARBA" id="ARBA00022737"/>
    </source>
</evidence>
<keyword evidence="3" id="KW-0677">Repeat</keyword>
<dbReference type="PROSITE" id="PS00101">
    <property type="entry name" value="HEXAPEP_TRANSFERASES"/>
    <property type="match status" value="1"/>
</dbReference>
<sequence length="185" mass="20898">MKIDLKKSVSPFSKKEKYSRFIWNIVWYLVSPLPRPASSLRIKLLRLFGSKIGKDCLIEPGVKIWIPWNLILDDFVAIGRQTEIYNYGVVSIGSMTVISQYSYLCTGSHNYSHPYMPLIWDNIVIGSECWIAAGTWIMPGVKIGDGAVIGARSLVTRDIPDWSVCAGHPCKPLKERKILNIDIID</sequence>
<dbReference type="InterPro" id="IPR051159">
    <property type="entry name" value="Hexapeptide_acetyltransf"/>
</dbReference>
<keyword evidence="6" id="KW-1185">Reference proteome</keyword>
<keyword evidence="2" id="KW-0808">Transferase</keyword>
<proteinExistence type="inferred from homology"/>